<gene>
    <name evidence="1" type="ORF">V5799_011822</name>
</gene>
<dbReference type="Proteomes" id="UP001321473">
    <property type="component" value="Unassembled WGS sequence"/>
</dbReference>
<sequence>MSYIEFYDWLLRNMPAFSEGVQPVLYGKMVSEIQQKRLCKQLRAEIALFLDENDLIMSNNTAECRWLYKALGDALLTKYPLLKWDDPQPGSNLRRTRNQVYSVFIRRLSVGRKVRRHREKKRFSTVAQSPPAITKEDAAAELQALSSSSLNGVIYDIARMRVLLEITLPDRLKTHMDPLPQYFLMEEIVSSQLLLHCDMAQECEM</sequence>
<keyword evidence="2" id="KW-1185">Reference proteome</keyword>
<organism evidence="1 2">
    <name type="scientific">Amblyomma americanum</name>
    <name type="common">Lone star tick</name>
    <dbReference type="NCBI Taxonomy" id="6943"/>
    <lineage>
        <taxon>Eukaryota</taxon>
        <taxon>Metazoa</taxon>
        <taxon>Ecdysozoa</taxon>
        <taxon>Arthropoda</taxon>
        <taxon>Chelicerata</taxon>
        <taxon>Arachnida</taxon>
        <taxon>Acari</taxon>
        <taxon>Parasitiformes</taxon>
        <taxon>Ixodida</taxon>
        <taxon>Ixodoidea</taxon>
        <taxon>Ixodidae</taxon>
        <taxon>Amblyomminae</taxon>
        <taxon>Amblyomma</taxon>
    </lineage>
</organism>
<accession>A0AAQ4EFQ5</accession>
<proteinExistence type="predicted"/>
<dbReference type="AlphaFoldDB" id="A0AAQ4EFQ5"/>
<dbReference type="EMBL" id="JARKHS020016529">
    <property type="protein sequence ID" value="KAK8773645.1"/>
    <property type="molecule type" value="Genomic_DNA"/>
</dbReference>
<evidence type="ECO:0000313" key="1">
    <source>
        <dbReference type="EMBL" id="KAK8773645.1"/>
    </source>
</evidence>
<comment type="caution">
    <text evidence="1">The sequence shown here is derived from an EMBL/GenBank/DDBJ whole genome shotgun (WGS) entry which is preliminary data.</text>
</comment>
<name>A0AAQ4EFQ5_AMBAM</name>
<evidence type="ECO:0000313" key="2">
    <source>
        <dbReference type="Proteomes" id="UP001321473"/>
    </source>
</evidence>
<reference evidence="1 2" key="1">
    <citation type="journal article" date="2023" name="Arcadia Sci">
        <title>De novo assembly of a long-read Amblyomma americanum tick genome.</title>
        <authorList>
            <person name="Chou S."/>
            <person name="Poskanzer K.E."/>
            <person name="Rollins M."/>
            <person name="Thuy-Boun P.S."/>
        </authorList>
    </citation>
    <scope>NUCLEOTIDE SEQUENCE [LARGE SCALE GENOMIC DNA]</scope>
    <source>
        <strain evidence="1">F_SG_1</strain>
        <tissue evidence="1">Salivary glands</tissue>
    </source>
</reference>
<protein>
    <submittedName>
        <fullName evidence="1">Uncharacterized protein</fullName>
    </submittedName>
</protein>